<evidence type="ECO:0000313" key="1">
    <source>
        <dbReference type="EMBL" id="JAD47073.1"/>
    </source>
</evidence>
<dbReference type="AlphaFoldDB" id="A0A0A9AAW4"/>
<dbReference type="EMBL" id="GBRH01250822">
    <property type="protein sequence ID" value="JAD47073.1"/>
    <property type="molecule type" value="Transcribed_RNA"/>
</dbReference>
<name>A0A0A9AAW4_ARUDO</name>
<reference evidence="1" key="1">
    <citation type="submission" date="2014-09" db="EMBL/GenBank/DDBJ databases">
        <authorList>
            <person name="Magalhaes I.L.F."/>
            <person name="Oliveira U."/>
            <person name="Santos F.R."/>
            <person name="Vidigal T.H.D.A."/>
            <person name="Brescovit A.D."/>
            <person name="Santos A.J."/>
        </authorList>
    </citation>
    <scope>NUCLEOTIDE SEQUENCE</scope>
    <source>
        <tissue evidence="1">Shoot tissue taken approximately 20 cm above the soil surface</tissue>
    </source>
</reference>
<reference evidence="1" key="2">
    <citation type="journal article" date="2015" name="Data Brief">
        <title>Shoot transcriptome of the giant reed, Arundo donax.</title>
        <authorList>
            <person name="Barrero R.A."/>
            <person name="Guerrero F.D."/>
            <person name="Moolhuijzen P."/>
            <person name="Goolsby J.A."/>
            <person name="Tidwell J."/>
            <person name="Bellgard S.E."/>
            <person name="Bellgard M.I."/>
        </authorList>
    </citation>
    <scope>NUCLEOTIDE SEQUENCE</scope>
    <source>
        <tissue evidence="1">Shoot tissue taken approximately 20 cm above the soil surface</tissue>
    </source>
</reference>
<accession>A0A0A9AAW4</accession>
<sequence>MCVTRKLLQRKEINKAKKEKLALNCNVEQVWRTNMTHKMG</sequence>
<protein>
    <submittedName>
        <fullName evidence="1">Uncharacterized protein</fullName>
    </submittedName>
</protein>
<organism evidence="1">
    <name type="scientific">Arundo donax</name>
    <name type="common">Giant reed</name>
    <name type="synonym">Donax arundinaceus</name>
    <dbReference type="NCBI Taxonomy" id="35708"/>
    <lineage>
        <taxon>Eukaryota</taxon>
        <taxon>Viridiplantae</taxon>
        <taxon>Streptophyta</taxon>
        <taxon>Embryophyta</taxon>
        <taxon>Tracheophyta</taxon>
        <taxon>Spermatophyta</taxon>
        <taxon>Magnoliopsida</taxon>
        <taxon>Liliopsida</taxon>
        <taxon>Poales</taxon>
        <taxon>Poaceae</taxon>
        <taxon>PACMAD clade</taxon>
        <taxon>Arundinoideae</taxon>
        <taxon>Arundineae</taxon>
        <taxon>Arundo</taxon>
    </lineage>
</organism>
<proteinExistence type="predicted"/>